<organism evidence="2 3">
    <name type="scientific">Pseudomonas arsenicoxydans</name>
    <dbReference type="NCBI Taxonomy" id="702115"/>
    <lineage>
        <taxon>Bacteria</taxon>
        <taxon>Pseudomonadati</taxon>
        <taxon>Pseudomonadota</taxon>
        <taxon>Gammaproteobacteria</taxon>
        <taxon>Pseudomonadales</taxon>
        <taxon>Pseudomonadaceae</taxon>
        <taxon>Pseudomonas</taxon>
    </lineage>
</organism>
<dbReference type="EMBL" id="LT629705">
    <property type="protein sequence ID" value="SDO75312.1"/>
    <property type="molecule type" value="Genomic_DNA"/>
</dbReference>
<evidence type="ECO:0000256" key="1">
    <source>
        <dbReference type="SAM" id="SignalP"/>
    </source>
</evidence>
<keyword evidence="1" id="KW-0732">Signal</keyword>
<evidence type="ECO:0000313" key="2">
    <source>
        <dbReference type="EMBL" id="SDO75312.1"/>
    </source>
</evidence>
<name>A0A1H0M492_9PSED</name>
<proteinExistence type="predicted"/>
<gene>
    <name evidence="2" type="ORF">SAMN04489798_3764</name>
</gene>
<feature type="chain" id="PRO_5009250129" description="DUF5666 domain-containing protein" evidence="1">
    <location>
        <begin position="20"/>
        <end position="99"/>
    </location>
</feature>
<feature type="signal peptide" evidence="1">
    <location>
        <begin position="1"/>
        <end position="19"/>
    </location>
</feature>
<evidence type="ECO:0008006" key="4">
    <source>
        <dbReference type="Google" id="ProtNLM"/>
    </source>
</evidence>
<dbReference type="OrthoDB" id="8372029at2"/>
<accession>A0A1H0M492</accession>
<sequence length="99" mass="10131">MRNTLTVLLLLAIANTAHADISSLPLFDADCPGKIAVHADSGGPVTIAGKEAETKSIDDNHFEAKGSGITVSIEVIDDETVKVTAAGKGSNGVCPTLED</sequence>
<dbReference type="RefSeq" id="WP_090183016.1">
    <property type="nucleotide sequence ID" value="NZ_LT629705.1"/>
</dbReference>
<evidence type="ECO:0000313" key="3">
    <source>
        <dbReference type="Proteomes" id="UP000198827"/>
    </source>
</evidence>
<protein>
    <recommendedName>
        <fullName evidence="4">DUF5666 domain-containing protein</fullName>
    </recommendedName>
</protein>
<dbReference type="AlphaFoldDB" id="A0A1H0M492"/>
<reference evidence="2 3" key="1">
    <citation type="submission" date="2016-10" db="EMBL/GenBank/DDBJ databases">
        <authorList>
            <person name="de Groot N.N."/>
        </authorList>
    </citation>
    <scope>NUCLEOTIDE SEQUENCE [LARGE SCALE GENOMIC DNA]</scope>
    <source>
        <strain evidence="2 3">CECT 7543</strain>
    </source>
</reference>
<dbReference type="Proteomes" id="UP000198827">
    <property type="component" value="Chromosome I"/>
</dbReference>